<sequence>MAHKDLQEYESTDIGWLAAISEVAPDPAAVIYLSLTIFAFALYRCLRRIYPCITLSELKIAQEKLEDAFNEAVEKGYLYGHDLDDITRTKLCLKRYASEIRLLSASSIWQVYLGLHIELAPDIVRWYNAAASLQRDIVVIVEHDTQQQCDAEISRRDIAASRVLPPPPPVTPIIPFPSTSHHYREAQHRHRHRSQNVPGQTEHHILFDYPMITSPETQNKAEALNQEVEALEHSRAILHGIADESISPDGILISSDYLGYGLFVTLALFISTMSLYLRCRYPCLTLQEMNKKEENLDNAYTRTLKAEDLLLYGSKLEDIARRRFNLKKRASQIRMKSLQLDVTSSSIWRIYFGFHPKLVSDIVNWNKDTETLERDILHIIEFIAQRRLDSSVQCTIPAGSSATTPNVSNGTSYPGRSSTGFCKLVSSGKDEGKERVVRKNGVKRLAHPSKDLQNQRNIRACPEYLDLARLQSGGNWTVTRDSAVCVAILYLIGLTCYQLTSDEALHMPQTHIPAPCPLGRPVITPSDEHTETQQASPGHLDVCKLRNGFISGSFYILSQAFPGGSTHTKVLTVHRMALYTGPRGNRMPYALEVRTYYLLPRVLCSQRDTSPVYPCLTLAELNTKEKEVDSVYADARSSVSLLHFAYELEDLSRMRIELKRRASQLRYGDFGTRSLWKVYLGFHPNLVPDLVAWYMNAEDLECDILRLMETDFQYRLEVELRQPLEAVNWSSIILPAPPAPTTQRGEYGIRHRHRRPSPTVLMD</sequence>
<dbReference type="HOGENOM" id="CLU_365657_0_0_1"/>
<evidence type="ECO:0000313" key="1">
    <source>
        <dbReference type="EMBL" id="ESK94306.1"/>
    </source>
</evidence>
<accession>V2XN81</accession>
<dbReference type="EMBL" id="AWSO01000146">
    <property type="protein sequence ID" value="ESK94306.1"/>
    <property type="molecule type" value="Genomic_DNA"/>
</dbReference>
<keyword evidence="2" id="KW-1185">Reference proteome</keyword>
<organism evidence="1 2">
    <name type="scientific">Moniliophthora roreri (strain MCA 2997)</name>
    <name type="common">Cocoa frosty pod rot fungus</name>
    <name type="synonym">Crinipellis roreri</name>
    <dbReference type="NCBI Taxonomy" id="1381753"/>
    <lineage>
        <taxon>Eukaryota</taxon>
        <taxon>Fungi</taxon>
        <taxon>Dikarya</taxon>
        <taxon>Basidiomycota</taxon>
        <taxon>Agaricomycotina</taxon>
        <taxon>Agaricomycetes</taxon>
        <taxon>Agaricomycetidae</taxon>
        <taxon>Agaricales</taxon>
        <taxon>Marasmiineae</taxon>
        <taxon>Marasmiaceae</taxon>
        <taxon>Moniliophthora</taxon>
    </lineage>
</organism>
<evidence type="ECO:0000313" key="2">
    <source>
        <dbReference type="Proteomes" id="UP000017559"/>
    </source>
</evidence>
<dbReference type="KEGG" id="mrr:Moror_8229"/>
<dbReference type="Proteomes" id="UP000017559">
    <property type="component" value="Unassembled WGS sequence"/>
</dbReference>
<gene>
    <name evidence="1" type="ORF">Moror_8229</name>
</gene>
<dbReference type="AlphaFoldDB" id="V2XN81"/>
<proteinExistence type="predicted"/>
<protein>
    <submittedName>
        <fullName evidence="1">Uncharacterized protein</fullName>
    </submittedName>
</protein>
<reference evidence="1 2" key="1">
    <citation type="journal article" date="2014" name="BMC Genomics">
        <title>Genome and secretome analysis of the hemibiotrophic fungal pathogen, Moniliophthora roreri, which causes frosty pod rot disease of cacao: mechanisms of the biotrophic and necrotrophic phases.</title>
        <authorList>
            <person name="Meinhardt L.W."/>
            <person name="Costa G.G.L."/>
            <person name="Thomazella D.P.T."/>
            <person name="Teixeira P.J.P.L."/>
            <person name="Carazzolle M.F."/>
            <person name="Schuster S.C."/>
            <person name="Carlson J.E."/>
            <person name="Guiltinan M.J."/>
            <person name="Mieczkowski P."/>
            <person name="Farmer A."/>
            <person name="Ramaraj T."/>
            <person name="Crozier J."/>
            <person name="Davis R.E."/>
            <person name="Shao J."/>
            <person name="Melnick R.L."/>
            <person name="Pereira G.A.G."/>
            <person name="Bailey B.A."/>
        </authorList>
    </citation>
    <scope>NUCLEOTIDE SEQUENCE [LARGE SCALE GENOMIC DNA]</scope>
    <source>
        <strain evidence="1 2">MCA 2997</strain>
    </source>
</reference>
<name>V2XN81_MONRO</name>
<comment type="caution">
    <text evidence="1">The sequence shown here is derived from an EMBL/GenBank/DDBJ whole genome shotgun (WGS) entry which is preliminary data.</text>
</comment>